<sequence length="179" mass="20810">MSPRPSFPPQAPVPPQPSQAMPRRPLQLPVKPLRRRRPCVPPPPPSHHHRRPPQQAPAPPPTRTNPRRRRQRAPLSLTWPHRVARTESRFPCAARPVVPALLAARVTTPGRCLPTTTTPPQHFPSLHPRRRRPRRHACRRPRSPLLQPRAAPRHCKPRERRPRNRRPRRHACRRPSRLP</sequence>
<feature type="compositionally biased region" description="Pro residues" evidence="1">
    <location>
        <begin position="54"/>
        <end position="63"/>
    </location>
</feature>
<keyword evidence="3" id="KW-1185">Reference proteome</keyword>
<evidence type="ECO:0000313" key="2">
    <source>
        <dbReference type="EMBL" id="KAG8044011.1"/>
    </source>
</evidence>
<feature type="compositionally biased region" description="Low complexity" evidence="1">
    <location>
        <begin position="18"/>
        <end position="31"/>
    </location>
</feature>
<dbReference type="EMBL" id="JAAALK010000953">
    <property type="protein sequence ID" value="KAG8044011.1"/>
    <property type="molecule type" value="Genomic_DNA"/>
</dbReference>
<feature type="compositionally biased region" description="Basic residues" evidence="1">
    <location>
        <begin position="151"/>
        <end position="179"/>
    </location>
</feature>
<evidence type="ECO:0000256" key="1">
    <source>
        <dbReference type="SAM" id="MobiDB-lite"/>
    </source>
</evidence>
<reference evidence="2" key="1">
    <citation type="journal article" date="2021" name="bioRxiv">
        <title>Whole Genome Assembly and Annotation of Northern Wild Rice, Zizania palustris L., Supports a Whole Genome Duplication in the Zizania Genus.</title>
        <authorList>
            <person name="Haas M."/>
            <person name="Kono T."/>
            <person name="Macchietto M."/>
            <person name="Millas R."/>
            <person name="McGilp L."/>
            <person name="Shao M."/>
            <person name="Duquette J."/>
            <person name="Hirsch C.N."/>
            <person name="Kimball J."/>
        </authorList>
    </citation>
    <scope>NUCLEOTIDE SEQUENCE</scope>
    <source>
        <tissue evidence="2">Fresh leaf tissue</tissue>
    </source>
</reference>
<gene>
    <name evidence="2" type="ORF">GUJ93_ZPchr0458g22285</name>
</gene>
<organism evidence="2 3">
    <name type="scientific">Zizania palustris</name>
    <name type="common">Northern wild rice</name>
    <dbReference type="NCBI Taxonomy" id="103762"/>
    <lineage>
        <taxon>Eukaryota</taxon>
        <taxon>Viridiplantae</taxon>
        <taxon>Streptophyta</taxon>
        <taxon>Embryophyta</taxon>
        <taxon>Tracheophyta</taxon>
        <taxon>Spermatophyta</taxon>
        <taxon>Magnoliopsida</taxon>
        <taxon>Liliopsida</taxon>
        <taxon>Poales</taxon>
        <taxon>Poaceae</taxon>
        <taxon>BOP clade</taxon>
        <taxon>Oryzoideae</taxon>
        <taxon>Oryzeae</taxon>
        <taxon>Zizaniinae</taxon>
        <taxon>Zizania</taxon>
    </lineage>
</organism>
<dbReference type="AlphaFoldDB" id="A0A8J5V2V0"/>
<reference evidence="2" key="2">
    <citation type="submission" date="2021-02" db="EMBL/GenBank/DDBJ databases">
        <authorList>
            <person name="Kimball J.A."/>
            <person name="Haas M.W."/>
            <person name="Macchietto M."/>
            <person name="Kono T."/>
            <person name="Duquette J."/>
            <person name="Shao M."/>
        </authorList>
    </citation>
    <scope>NUCLEOTIDE SEQUENCE</scope>
    <source>
        <tissue evidence="2">Fresh leaf tissue</tissue>
    </source>
</reference>
<comment type="caution">
    <text evidence="2">The sequence shown here is derived from an EMBL/GenBank/DDBJ whole genome shotgun (WGS) entry which is preliminary data.</text>
</comment>
<dbReference type="Proteomes" id="UP000729402">
    <property type="component" value="Unassembled WGS sequence"/>
</dbReference>
<evidence type="ECO:0000313" key="3">
    <source>
        <dbReference type="Proteomes" id="UP000729402"/>
    </source>
</evidence>
<accession>A0A8J5V2V0</accession>
<proteinExistence type="predicted"/>
<feature type="region of interest" description="Disordered" evidence="1">
    <location>
        <begin position="1"/>
        <end position="87"/>
    </location>
</feature>
<feature type="compositionally biased region" description="Pro residues" evidence="1">
    <location>
        <begin position="1"/>
        <end position="17"/>
    </location>
</feature>
<feature type="region of interest" description="Disordered" evidence="1">
    <location>
        <begin position="110"/>
        <end position="179"/>
    </location>
</feature>
<feature type="compositionally biased region" description="Low complexity" evidence="1">
    <location>
        <begin position="110"/>
        <end position="126"/>
    </location>
</feature>
<feature type="compositionally biased region" description="Basic residues" evidence="1">
    <location>
        <begin position="127"/>
        <end position="142"/>
    </location>
</feature>
<protein>
    <submittedName>
        <fullName evidence="2">Uncharacterized protein</fullName>
    </submittedName>
</protein>
<name>A0A8J5V2V0_ZIZPA</name>